<accession>I4YSQ4</accession>
<dbReference type="PROSITE" id="PS51747">
    <property type="entry name" value="CYT_DCMP_DEAMINASES_2"/>
    <property type="match status" value="1"/>
</dbReference>
<dbReference type="Gene3D" id="3.40.140.10">
    <property type="entry name" value="Cytidine Deaminase, domain 2"/>
    <property type="match status" value="1"/>
</dbReference>
<proteinExistence type="predicted"/>
<dbReference type="PANTHER" id="PTHR11079:SF162">
    <property type="entry name" value="RIBOFLAVIN BIOSYNTHESIS PROTEIN PYRD, CHLOROPLASTIC"/>
    <property type="match status" value="1"/>
</dbReference>
<evidence type="ECO:0000313" key="2">
    <source>
        <dbReference type="EMBL" id="EIM26996.1"/>
    </source>
</evidence>
<protein>
    <submittedName>
        <fullName evidence="2">Cytosine/adenosine deaminase</fullName>
    </submittedName>
</protein>
<dbReference type="AlphaFoldDB" id="I4YSQ4"/>
<reference evidence="2 3" key="1">
    <citation type="submission" date="2012-02" db="EMBL/GenBank/DDBJ databases">
        <title>Improved High-Quality Draft sequence of Microvirga sp. WSM3557.</title>
        <authorList>
            <consortium name="US DOE Joint Genome Institute"/>
            <person name="Lucas S."/>
            <person name="Han J."/>
            <person name="Lapidus A."/>
            <person name="Cheng J.-F."/>
            <person name="Goodwin L."/>
            <person name="Pitluck S."/>
            <person name="Peters L."/>
            <person name="Zhang X."/>
            <person name="Detter J.C."/>
            <person name="Han C."/>
            <person name="Tapia R."/>
            <person name="Land M."/>
            <person name="Hauser L."/>
            <person name="Kyrpides N."/>
            <person name="Ivanova N."/>
            <person name="Pagani I."/>
            <person name="Brau L."/>
            <person name="Yates R."/>
            <person name="O'Hara G."/>
            <person name="Rui T."/>
            <person name="Howieson J."/>
            <person name="Reeve W."/>
            <person name="Woyke T."/>
        </authorList>
    </citation>
    <scope>NUCLEOTIDE SEQUENCE [LARGE SCALE GENOMIC DNA]</scope>
    <source>
        <strain evidence="2 3">WSM3557</strain>
    </source>
</reference>
<dbReference type="eggNOG" id="COG0590">
    <property type="taxonomic scope" value="Bacteria"/>
</dbReference>
<evidence type="ECO:0000313" key="3">
    <source>
        <dbReference type="Proteomes" id="UP000003947"/>
    </source>
</evidence>
<dbReference type="STRING" id="864069.MicloDRAFT_00035500"/>
<dbReference type="EMBL" id="JH660645">
    <property type="protein sequence ID" value="EIM26996.1"/>
    <property type="molecule type" value="Genomic_DNA"/>
</dbReference>
<dbReference type="PANTHER" id="PTHR11079">
    <property type="entry name" value="CYTOSINE DEAMINASE FAMILY MEMBER"/>
    <property type="match status" value="1"/>
</dbReference>
<dbReference type="PATRIC" id="fig|864069.3.peg.3869"/>
<dbReference type="Pfam" id="PF00383">
    <property type="entry name" value="dCMP_cyt_deam_1"/>
    <property type="match status" value="1"/>
</dbReference>
<evidence type="ECO:0000259" key="1">
    <source>
        <dbReference type="PROSITE" id="PS51747"/>
    </source>
</evidence>
<dbReference type="InterPro" id="IPR002125">
    <property type="entry name" value="CMP_dCMP_dom"/>
</dbReference>
<organism evidence="2 3">
    <name type="scientific">Microvirga lotononidis</name>
    <dbReference type="NCBI Taxonomy" id="864069"/>
    <lineage>
        <taxon>Bacteria</taxon>
        <taxon>Pseudomonadati</taxon>
        <taxon>Pseudomonadota</taxon>
        <taxon>Alphaproteobacteria</taxon>
        <taxon>Hyphomicrobiales</taxon>
        <taxon>Methylobacteriaceae</taxon>
        <taxon>Microvirga</taxon>
    </lineage>
</organism>
<dbReference type="InterPro" id="IPR016193">
    <property type="entry name" value="Cytidine_deaminase-like"/>
</dbReference>
<feature type="domain" description="CMP/dCMP-type deaminase" evidence="1">
    <location>
        <begin position="11"/>
        <end position="125"/>
    </location>
</feature>
<keyword evidence="3" id="KW-1185">Reference proteome</keyword>
<sequence length="179" mass="18734" precursor="true">MSGVEVTEISASDEARLRETIDDAWSASRNGIRPFAAQIVDTDGTVLARVINVVAQTNDPTAHAEVHAIRVAAMKIGRPDGLAGATLYASAEPCAMCAAAAHWAGLAKVIFGVGEERLRVLYGSTDILRPITMSCREVIASGGNVVSVVGPVLESEAAAPHVGFWTSASSEVSRSERMS</sequence>
<dbReference type="GO" id="GO:0003824">
    <property type="term" value="F:catalytic activity"/>
    <property type="evidence" value="ECO:0007669"/>
    <property type="project" value="InterPro"/>
</dbReference>
<dbReference type="Proteomes" id="UP000003947">
    <property type="component" value="Unassembled WGS sequence"/>
</dbReference>
<gene>
    <name evidence="2" type="ORF">MicloDRAFT_00035500</name>
</gene>
<name>I4YSQ4_9HYPH</name>
<dbReference type="RefSeq" id="WP_009763046.1">
    <property type="nucleotide sequence ID" value="NZ_CP141048.1"/>
</dbReference>
<dbReference type="HOGENOM" id="CLU_025810_5_1_5"/>
<dbReference type="OrthoDB" id="9802676at2"/>
<dbReference type="SUPFAM" id="SSF53927">
    <property type="entry name" value="Cytidine deaminase-like"/>
    <property type="match status" value="1"/>
</dbReference>